<dbReference type="HOGENOM" id="CLU_2859367_0_0_11"/>
<sequence length="64" mass="6906">MPMVTPVLKGRQFLGGGTVGQCTQLFAVEPRREAGPEGQRRTWPTGWGHRGFDPRRGAARGGAT</sequence>
<protein>
    <submittedName>
        <fullName evidence="2">Uncharacterized protein</fullName>
    </submittedName>
</protein>
<gene>
    <name evidence="2" type="ORF">BN381_150087</name>
</gene>
<feature type="region of interest" description="Disordered" evidence="1">
    <location>
        <begin position="30"/>
        <end position="64"/>
    </location>
</feature>
<reference evidence="2 3" key="1">
    <citation type="journal article" date="2013" name="ISME J.">
        <title>Metabolic model for the filamentous 'Candidatus Microthrix parvicella' based on genomic and metagenomic analyses.</title>
        <authorList>
            <person name="Jon McIlroy S."/>
            <person name="Kristiansen R."/>
            <person name="Albertsen M."/>
            <person name="Michael Karst S."/>
            <person name="Rossetti S."/>
            <person name="Lund Nielsen J."/>
            <person name="Tandoi V."/>
            <person name="James Seviour R."/>
            <person name="Nielsen P.H."/>
        </authorList>
    </citation>
    <scope>NUCLEOTIDE SEQUENCE [LARGE SCALE GENOMIC DNA]</scope>
    <source>
        <strain evidence="2 3">RN1</strain>
    </source>
</reference>
<keyword evidence="3" id="KW-1185">Reference proteome</keyword>
<proteinExistence type="predicted"/>
<evidence type="ECO:0000313" key="2">
    <source>
        <dbReference type="EMBL" id="CCM62974.1"/>
    </source>
</evidence>
<evidence type="ECO:0000256" key="1">
    <source>
        <dbReference type="SAM" id="MobiDB-lite"/>
    </source>
</evidence>
<dbReference type="AlphaFoldDB" id="R4YX91"/>
<evidence type="ECO:0000313" key="3">
    <source>
        <dbReference type="Proteomes" id="UP000018291"/>
    </source>
</evidence>
<dbReference type="Proteomes" id="UP000018291">
    <property type="component" value="Unassembled WGS sequence"/>
</dbReference>
<feature type="compositionally biased region" description="Basic and acidic residues" evidence="1">
    <location>
        <begin position="30"/>
        <end position="40"/>
    </location>
</feature>
<name>R4YX91_9ACTN</name>
<organism evidence="2 3">
    <name type="scientific">Candidatus Neomicrothrix parvicella RN1</name>
    <dbReference type="NCBI Taxonomy" id="1229780"/>
    <lineage>
        <taxon>Bacteria</taxon>
        <taxon>Bacillati</taxon>
        <taxon>Actinomycetota</taxon>
        <taxon>Acidimicrobiia</taxon>
        <taxon>Acidimicrobiales</taxon>
        <taxon>Microthrixaceae</taxon>
        <taxon>Candidatus Neomicrothrix</taxon>
    </lineage>
</organism>
<comment type="caution">
    <text evidence="2">The sequence shown here is derived from an EMBL/GenBank/DDBJ whole genome shotgun (WGS) entry which is preliminary data.</text>
</comment>
<accession>R4YX91</accession>
<dbReference type="EMBL" id="CANL01000007">
    <property type="protein sequence ID" value="CCM62974.1"/>
    <property type="molecule type" value="Genomic_DNA"/>
</dbReference>